<keyword evidence="4" id="KW-0539">Nucleus</keyword>
<evidence type="ECO:0000256" key="2">
    <source>
        <dbReference type="ARBA" id="ARBA00022618"/>
    </source>
</evidence>
<keyword evidence="5" id="KW-0131">Cell cycle</keyword>
<name>G7E098_MIXOS</name>
<evidence type="ECO:0008006" key="9">
    <source>
        <dbReference type="Google" id="ProtNLM"/>
    </source>
</evidence>
<dbReference type="FunCoup" id="G7E098">
    <property type="interactions" value="485"/>
</dbReference>
<dbReference type="InterPro" id="IPR039776">
    <property type="entry name" value="Pds5"/>
</dbReference>
<keyword evidence="3" id="KW-0498">Mitosis</keyword>
<dbReference type="CDD" id="cd19953">
    <property type="entry name" value="PDS5"/>
    <property type="match status" value="1"/>
</dbReference>
<dbReference type="GO" id="GO:0006281">
    <property type="term" value="P:DNA repair"/>
    <property type="evidence" value="ECO:0007669"/>
    <property type="project" value="TreeGrafter"/>
</dbReference>
<reference evidence="7 8" key="2">
    <citation type="journal article" date="2012" name="Open Biol.">
        <title>Characteristics of nucleosomes and linker DNA regions on the genome of the basidiomycete Mixia osmundae revealed by mono- and dinucleosome mapping.</title>
        <authorList>
            <person name="Nishida H."/>
            <person name="Kondo S."/>
            <person name="Matsumoto T."/>
            <person name="Suzuki Y."/>
            <person name="Yoshikawa H."/>
            <person name="Taylor T.D."/>
            <person name="Sugiyama J."/>
        </authorList>
    </citation>
    <scope>NUCLEOTIDE SEQUENCE [LARGE SCALE GENOMIC DNA]</scope>
    <source>
        <strain evidence="8">CBS 9802 / IAM 14324 / JCM 22182 / KY 12970</strain>
    </source>
</reference>
<dbReference type="Pfam" id="PF20168">
    <property type="entry name" value="PDS5"/>
    <property type="match status" value="1"/>
</dbReference>
<evidence type="ECO:0000256" key="5">
    <source>
        <dbReference type="ARBA" id="ARBA00023306"/>
    </source>
</evidence>
<evidence type="ECO:0000256" key="6">
    <source>
        <dbReference type="SAM" id="MobiDB-lite"/>
    </source>
</evidence>
<dbReference type="InParanoid" id="G7E098"/>
<dbReference type="eggNOG" id="KOG1525">
    <property type="taxonomic scope" value="Eukaryota"/>
</dbReference>
<keyword evidence="2" id="KW-0132">Cell division</keyword>
<dbReference type="InterPro" id="IPR016024">
    <property type="entry name" value="ARM-type_fold"/>
</dbReference>
<dbReference type="HOGENOM" id="CLU_002562_1_0_1"/>
<dbReference type="OrthoDB" id="200660at2759"/>
<dbReference type="PANTHER" id="PTHR12663:SF0">
    <property type="entry name" value="PRECOCIOUS DISSOCIATION OF SISTERS 5, ISOFORM A"/>
    <property type="match status" value="1"/>
</dbReference>
<reference evidence="7 8" key="1">
    <citation type="journal article" date="2011" name="J. Gen. Appl. Microbiol.">
        <title>Draft genome sequencing of the enigmatic basidiomycete Mixia osmundae.</title>
        <authorList>
            <person name="Nishida H."/>
            <person name="Nagatsuka Y."/>
            <person name="Sugiyama J."/>
        </authorList>
    </citation>
    <scope>NUCLEOTIDE SEQUENCE [LARGE SCALE GENOMIC DNA]</scope>
    <source>
        <strain evidence="8">CBS 9802 / IAM 14324 / JCM 22182 / KY 12970</strain>
    </source>
</reference>
<dbReference type="InterPro" id="IPR011989">
    <property type="entry name" value="ARM-like"/>
</dbReference>
<feature type="compositionally biased region" description="Basic residues" evidence="6">
    <location>
        <begin position="1130"/>
        <end position="1151"/>
    </location>
</feature>
<keyword evidence="8" id="KW-1185">Reference proteome</keyword>
<feature type="compositionally biased region" description="Polar residues" evidence="6">
    <location>
        <begin position="30"/>
        <end position="42"/>
    </location>
</feature>
<dbReference type="Proteomes" id="UP000009131">
    <property type="component" value="Unassembled WGS sequence"/>
</dbReference>
<dbReference type="PANTHER" id="PTHR12663">
    <property type="entry name" value="ANDROGEN INDUCED INHIBITOR OF PROLIFERATION AS3 / PDS5-RELATED"/>
    <property type="match status" value="1"/>
</dbReference>
<dbReference type="OMA" id="YPPAYNM"/>
<comment type="subcellular location">
    <subcellularLocation>
        <location evidence="1">Nucleus</location>
    </subcellularLocation>
</comment>
<gene>
    <name evidence="7" type="primary">Mo02922</name>
    <name evidence="7" type="ORF">E5Q_02922</name>
</gene>
<evidence type="ECO:0000313" key="7">
    <source>
        <dbReference type="EMBL" id="GAA96258.1"/>
    </source>
</evidence>
<organism evidence="7 8">
    <name type="scientific">Mixia osmundae (strain CBS 9802 / IAM 14324 / JCM 22182 / KY 12970)</name>
    <dbReference type="NCBI Taxonomy" id="764103"/>
    <lineage>
        <taxon>Eukaryota</taxon>
        <taxon>Fungi</taxon>
        <taxon>Dikarya</taxon>
        <taxon>Basidiomycota</taxon>
        <taxon>Pucciniomycotina</taxon>
        <taxon>Mixiomycetes</taxon>
        <taxon>Mixiales</taxon>
        <taxon>Mixiaceae</taxon>
        <taxon>Mixia</taxon>
    </lineage>
</organism>
<feature type="region of interest" description="Disordered" evidence="6">
    <location>
        <begin position="1113"/>
        <end position="1177"/>
    </location>
</feature>
<dbReference type="GO" id="GO:0000785">
    <property type="term" value="C:chromatin"/>
    <property type="evidence" value="ECO:0007669"/>
    <property type="project" value="TreeGrafter"/>
</dbReference>
<proteinExistence type="predicted"/>
<dbReference type="Gene3D" id="1.25.10.10">
    <property type="entry name" value="Leucine-rich Repeat Variant"/>
    <property type="match status" value="1"/>
</dbReference>
<evidence type="ECO:0000256" key="3">
    <source>
        <dbReference type="ARBA" id="ARBA00022776"/>
    </source>
</evidence>
<dbReference type="GO" id="GO:0007064">
    <property type="term" value="P:mitotic sister chromatid cohesion"/>
    <property type="evidence" value="ECO:0007669"/>
    <property type="project" value="InterPro"/>
</dbReference>
<sequence length="1177" mass="128858">MAGIEQELAKLNFGLALIEPARQDSKRTRTTSGSNSSETNKLTAPELVKRLKELHAELSQLEQGAVEIASLDTVKAELVHASLIVHSKDRGVKAYLACCLADILRLYAPDAPYTADELKLIFQFTFRQLACLKSGATTYHPQYFYLLESFAAVKSIVLVCDLPSADALLITIFEDLFTYTAIDLPAEIRSAIGDILVHLIDEAQTISTDLLTTILSQFEPDRPPAALKTASQVLIKTSDRLQRNVGQYFAELLLNTASTDDAGQSAAFDMDELENAHEVIIAIAQHASPVLLSVIPQLESQLGSRDVKVRTLATHSFARMLAQTSTREDFTRAYPRIWDLWLRRLYDSEPSVRIAALKYLIPVWKAHPFQSTDLDNHLCIKLQEPDDKVRQAALLAFASIDLDMLRHHVQPATFRTLVERVCDKRPILQTLAAKTAANLYVHALPLLEAKDTRATALLGDVPTSLLSVFSTVDRGLMNTIRSIFLSTILKLPEQSDELSGWLQRFIFICSGLPDAQLGLLVVLGNLREHRPNEMDSYLRFAAKYNGGVMDKNEDKIAAGLHSYIKKLSAGFVDSAKAVADLQRLAKLNDARLFKLLAACVDVDATLKGLHEAKRALDLRLREKIPEVHDTVNGLYERYALHFINRSTIKALVDAAALNAGADTAADKTLARILAHVSKAKPQLCKDSVSALGMIITTGAPKCLVNPAMRITTALIASDDLESTFDSAATTAAKERLLVLVPNDAKITARFLAVTSPAEDSKALQNALLDSSQDRPTSSRLASLTGLAKADPKIFDGAVSRTALDLALTTISRAATAGSPDDLTAGYWALKLLKRLLAVKDLAEEVFLGSIAACTSVLETADQVCDASVEEARAEMRLASAKALLRLLRLPRRSAGRFGAFERLAWTIQDPVFSVRNRFLIAVIKGLLQRRLPVTEFGVILFLTAHDPEAENIQNANAGISRLIAANAADVGNPEVEMALVRLLHMLAHHPDYAATPEGLLLSQKYIDFFIESVATSTNASLLYYLAAKCKTVQDQHDASTTESIYVLAELTQYRLKQHASSRSWVLSEFPGRMRMPGDIYKPLHSKAESHRVANTQYLSAELLDGLERLPDATRASAKSAAPREGSAKPAAKRKAPATGKPRAKARAKKRRPSYELSDSENEAGASDSGAELESDYI</sequence>
<evidence type="ECO:0000313" key="8">
    <source>
        <dbReference type="Proteomes" id="UP000009131"/>
    </source>
</evidence>
<accession>G7E098</accession>
<dbReference type="AlphaFoldDB" id="G7E098"/>
<comment type="caution">
    <text evidence="7">The sequence shown here is derived from an EMBL/GenBank/DDBJ whole genome shotgun (WGS) entry which is preliminary data.</text>
</comment>
<feature type="region of interest" description="Disordered" evidence="6">
    <location>
        <begin position="23"/>
        <end position="42"/>
    </location>
</feature>
<dbReference type="EMBL" id="BABT02000076">
    <property type="protein sequence ID" value="GAA96258.1"/>
    <property type="molecule type" value="Genomic_DNA"/>
</dbReference>
<protein>
    <recommendedName>
        <fullName evidence="9">Sister chromatid cohesion protein</fullName>
    </recommendedName>
</protein>
<dbReference type="GO" id="GO:0005634">
    <property type="term" value="C:nucleus"/>
    <property type="evidence" value="ECO:0007669"/>
    <property type="project" value="UniProtKB-SubCell"/>
</dbReference>
<dbReference type="GO" id="GO:0051301">
    <property type="term" value="P:cell division"/>
    <property type="evidence" value="ECO:0007669"/>
    <property type="project" value="UniProtKB-KW"/>
</dbReference>
<dbReference type="SUPFAM" id="SSF48371">
    <property type="entry name" value="ARM repeat"/>
    <property type="match status" value="1"/>
</dbReference>
<evidence type="ECO:0000256" key="1">
    <source>
        <dbReference type="ARBA" id="ARBA00004123"/>
    </source>
</evidence>
<evidence type="ECO:0000256" key="4">
    <source>
        <dbReference type="ARBA" id="ARBA00023242"/>
    </source>
</evidence>
<dbReference type="RefSeq" id="XP_014570873.1">
    <property type="nucleotide sequence ID" value="XM_014715387.1"/>
</dbReference>
<dbReference type="STRING" id="764103.G7E098"/>